<feature type="repeat" description="ANK" evidence="8">
    <location>
        <begin position="84"/>
        <end position="116"/>
    </location>
</feature>
<comment type="subcellular location">
    <subcellularLocation>
        <location evidence="1">Target cell membrane</location>
    </subcellularLocation>
</comment>
<keyword evidence="12" id="KW-1185">Reference proteome</keyword>
<evidence type="ECO:0000313" key="12">
    <source>
        <dbReference type="Proteomes" id="UP000070412"/>
    </source>
</evidence>
<dbReference type="GO" id="GO:0006887">
    <property type="term" value="P:exocytosis"/>
    <property type="evidence" value="ECO:0007669"/>
    <property type="project" value="UniProtKB-KW"/>
</dbReference>
<dbReference type="OrthoDB" id="6506523at2759"/>
<feature type="region of interest" description="Disordered" evidence="9">
    <location>
        <begin position="1121"/>
        <end position="1145"/>
    </location>
</feature>
<evidence type="ECO:0000313" key="11">
    <source>
        <dbReference type="EnsemblMetazoa" id="KAF7495574.1"/>
    </source>
</evidence>
<dbReference type="AlphaFoldDB" id="A0A834REP1"/>
<feature type="repeat" description="ANK" evidence="8">
    <location>
        <begin position="117"/>
        <end position="149"/>
    </location>
</feature>
<dbReference type="GO" id="GO:0044218">
    <property type="term" value="C:other organism cell membrane"/>
    <property type="evidence" value="ECO:0007669"/>
    <property type="project" value="UniProtKB-KW"/>
</dbReference>
<proteinExistence type="predicted"/>
<evidence type="ECO:0000256" key="7">
    <source>
        <dbReference type="ARBA" id="ARBA00023298"/>
    </source>
</evidence>
<dbReference type="PANTHER" id="PTHR24161">
    <property type="entry name" value="ANK_REP_REGION DOMAIN-CONTAINING PROTEIN-RELATED"/>
    <property type="match status" value="1"/>
</dbReference>
<evidence type="ECO:0000256" key="6">
    <source>
        <dbReference type="ARBA" id="ARBA00023043"/>
    </source>
</evidence>
<evidence type="ECO:0000256" key="1">
    <source>
        <dbReference type="ARBA" id="ARBA00004175"/>
    </source>
</evidence>
<evidence type="ECO:0000256" key="2">
    <source>
        <dbReference type="ARBA" id="ARBA00022483"/>
    </source>
</evidence>
<dbReference type="GO" id="GO:0044231">
    <property type="term" value="C:host cell presynaptic membrane"/>
    <property type="evidence" value="ECO:0007669"/>
    <property type="project" value="UniProtKB-KW"/>
</dbReference>
<keyword evidence="7" id="KW-0472">Membrane</keyword>
<dbReference type="Pfam" id="PF13637">
    <property type="entry name" value="Ank_4"/>
    <property type="match status" value="1"/>
</dbReference>
<keyword evidence="5" id="KW-0800">Toxin</keyword>
<keyword evidence="5" id="KW-0638">Presynaptic neurotoxin</keyword>
<feature type="repeat" description="ANK" evidence="8">
    <location>
        <begin position="859"/>
        <end position="893"/>
    </location>
</feature>
<keyword evidence="7" id="KW-1053">Target membrane</keyword>
<dbReference type="SMART" id="SM00248">
    <property type="entry name" value="ANK"/>
    <property type="match status" value="22"/>
</dbReference>
<organism evidence="10">
    <name type="scientific">Sarcoptes scabiei</name>
    <name type="common">Itch mite</name>
    <name type="synonym">Acarus scabiei</name>
    <dbReference type="NCBI Taxonomy" id="52283"/>
    <lineage>
        <taxon>Eukaryota</taxon>
        <taxon>Metazoa</taxon>
        <taxon>Ecdysozoa</taxon>
        <taxon>Arthropoda</taxon>
        <taxon>Chelicerata</taxon>
        <taxon>Arachnida</taxon>
        <taxon>Acari</taxon>
        <taxon>Acariformes</taxon>
        <taxon>Sarcoptiformes</taxon>
        <taxon>Astigmata</taxon>
        <taxon>Psoroptidia</taxon>
        <taxon>Sarcoptoidea</taxon>
        <taxon>Sarcoptidae</taxon>
        <taxon>Sarcoptinae</taxon>
        <taxon>Sarcoptes</taxon>
    </lineage>
</organism>
<dbReference type="SUPFAM" id="SSF48403">
    <property type="entry name" value="Ankyrin repeat"/>
    <property type="match status" value="3"/>
</dbReference>
<name>A0A834REP1_SARSC</name>
<protein>
    <submittedName>
        <fullName evidence="10">Serine/threonine-protein phosphatase 6 regulatory ankyrin repeat subunit A</fullName>
    </submittedName>
</protein>
<reference evidence="11" key="3">
    <citation type="submission" date="2022-06" db="UniProtKB">
        <authorList>
            <consortium name="EnsemblMetazoa"/>
        </authorList>
    </citation>
    <scope>IDENTIFICATION</scope>
</reference>
<feature type="repeat" description="ANK" evidence="8">
    <location>
        <begin position="356"/>
        <end position="388"/>
    </location>
</feature>
<evidence type="ECO:0000256" key="5">
    <source>
        <dbReference type="ARBA" id="ARBA00023028"/>
    </source>
</evidence>
<dbReference type="Proteomes" id="UP000070412">
    <property type="component" value="Unassembled WGS sequence"/>
</dbReference>
<evidence type="ECO:0000256" key="3">
    <source>
        <dbReference type="ARBA" id="ARBA00022537"/>
    </source>
</evidence>
<gene>
    <name evidence="10" type="ORF">SSS_4633</name>
</gene>
<feature type="repeat" description="ANK" evidence="8">
    <location>
        <begin position="150"/>
        <end position="186"/>
    </location>
</feature>
<feature type="compositionally biased region" description="Polar residues" evidence="9">
    <location>
        <begin position="1121"/>
        <end position="1137"/>
    </location>
</feature>
<dbReference type="InterPro" id="IPR036770">
    <property type="entry name" value="Ankyrin_rpt-contain_sf"/>
</dbReference>
<dbReference type="PROSITE" id="PS50088">
    <property type="entry name" value="ANK_REPEAT"/>
    <property type="match status" value="9"/>
</dbReference>
<dbReference type="EnsemblMetazoa" id="SSS_4633s_mrna">
    <property type="protein sequence ID" value="KAF7495574.1"/>
    <property type="gene ID" value="SSS_4633"/>
</dbReference>
<reference evidence="12" key="1">
    <citation type="journal article" date="2020" name="PLoS Negl. Trop. Dis.">
        <title>High-quality nuclear genome for Sarcoptes scabiei-A critical resource for a neglected parasite.</title>
        <authorList>
            <person name="Korhonen P.K."/>
            <person name="Gasser R.B."/>
            <person name="Ma G."/>
            <person name="Wang T."/>
            <person name="Stroehlein A.J."/>
            <person name="Young N.D."/>
            <person name="Ang C.S."/>
            <person name="Fernando D.D."/>
            <person name="Lu H.C."/>
            <person name="Taylor S."/>
            <person name="Reynolds S.L."/>
            <person name="Mofiz E."/>
            <person name="Najaraj S.H."/>
            <person name="Gowda H."/>
            <person name="Madugundu A."/>
            <person name="Renuse S."/>
            <person name="Holt D."/>
            <person name="Pandey A."/>
            <person name="Papenfuss A.T."/>
            <person name="Fischer K."/>
        </authorList>
    </citation>
    <scope>NUCLEOTIDE SEQUENCE [LARGE SCALE GENOMIC DNA]</scope>
</reference>
<dbReference type="PROSITE" id="PS50297">
    <property type="entry name" value="ANK_REP_REGION"/>
    <property type="match status" value="6"/>
</dbReference>
<evidence type="ECO:0000256" key="9">
    <source>
        <dbReference type="SAM" id="MobiDB-lite"/>
    </source>
</evidence>
<keyword evidence="6 8" id="KW-0040">ANK repeat</keyword>
<feature type="repeat" description="ANK" evidence="8">
    <location>
        <begin position="968"/>
        <end position="1000"/>
    </location>
</feature>
<evidence type="ECO:0000256" key="8">
    <source>
        <dbReference type="PROSITE-ProRule" id="PRU00023"/>
    </source>
</evidence>
<keyword evidence="4" id="KW-0677">Repeat</keyword>
<evidence type="ECO:0000256" key="4">
    <source>
        <dbReference type="ARBA" id="ARBA00022737"/>
    </source>
</evidence>
<keyword evidence="2" id="KW-0268">Exocytosis</keyword>
<keyword evidence="3" id="KW-1052">Target cell membrane</keyword>
<accession>A0A834REP1</accession>
<reference evidence="10" key="2">
    <citation type="submission" date="2020-01" db="EMBL/GenBank/DDBJ databases">
        <authorList>
            <person name="Korhonen P.K.K."/>
            <person name="Guangxu M.G."/>
            <person name="Wang T.W."/>
            <person name="Stroehlein A.J.S."/>
            <person name="Young N.D."/>
            <person name="Ang C.-S.A."/>
            <person name="Fernando D.W.F."/>
            <person name="Lu H.L."/>
            <person name="Taylor S.T."/>
            <person name="Ehtesham M.E.M."/>
            <person name="Najaraj S.H.N."/>
            <person name="Harsha G.H.G."/>
            <person name="Madugundu A.M."/>
            <person name="Renuse S.R."/>
            <person name="Holt D.H."/>
            <person name="Pandey A.P."/>
            <person name="Papenfuss A.P."/>
            <person name="Gasser R.B.G."/>
            <person name="Fischer K.F."/>
        </authorList>
    </citation>
    <scope>NUCLEOTIDE SEQUENCE</scope>
    <source>
        <strain evidence="10">SSS_KF_BRIS2020</strain>
    </source>
</reference>
<dbReference type="EMBL" id="WVUK01000047">
    <property type="protein sequence ID" value="KAF7495574.1"/>
    <property type="molecule type" value="Genomic_DNA"/>
</dbReference>
<keyword evidence="5" id="KW-0528">Neurotoxin</keyword>
<feature type="repeat" description="ANK" evidence="8">
    <location>
        <begin position="323"/>
        <end position="355"/>
    </location>
</feature>
<dbReference type="PANTHER" id="PTHR24161:SF85">
    <property type="entry name" value="PALMITOYLTRANSFERASE HIP14"/>
    <property type="match status" value="1"/>
</dbReference>
<dbReference type="Gene3D" id="1.25.40.20">
    <property type="entry name" value="Ankyrin repeat-containing domain"/>
    <property type="match status" value="6"/>
</dbReference>
<feature type="repeat" description="ANK" evidence="8">
    <location>
        <begin position="389"/>
        <end position="421"/>
    </location>
</feature>
<dbReference type="Pfam" id="PF12796">
    <property type="entry name" value="Ank_2"/>
    <property type="match status" value="5"/>
</dbReference>
<feature type="repeat" description="ANK" evidence="8">
    <location>
        <begin position="50"/>
        <end position="72"/>
    </location>
</feature>
<dbReference type="InterPro" id="IPR002110">
    <property type="entry name" value="Ankyrin_rpt"/>
</dbReference>
<sequence length="1145" mass="130078">MHNNLVSKIRLNNLNAQPAIIKAIVANRIEEVRNIVKTEPYDYFTIDDNELKTPLHLAAALGRTEILRLLIDTKCFNLNCRDVSSVTPIHRACRNDHDQCLQLLIDSKADVNARTRHHLTPLHICAIFGSIKCARILIKFISNIDTTDSFGATALHYAIYCSRLQDRMPIIELLLDHNARADVRDKLGQRAIHYATYSDNPSVIRILVERAGVDVNVRNRFLVAPVHLAVANKNFNAFYELLSLNANINAQDINGNDVSHWAAYVGFLPIFEMVTERMEMTQPNLYGVTPLHYACYNKKASSITIVFELLKLYTNNCDITDKIGRTPLHYAAISDSDKIASLLLENGSDKNHCDSDFESPLHEAVQNISRNVINVLLDSKVNINLSNQYGFTPLHIAVMTNNGQLCRFLIEARADPLLTDKNGRTPHFMAAYVGSIECFYEIMSSPIYINLIVNAEKHGQTAILFPPLDGYKRNLLHYASASKCPADFLQILLLHDMKQFNRLHPKVLSALTKSLQALDVNQQDLNGRTPLHYLCRRTNEINDDITSLIRLFVSRANADYSLIDGLNCYPLHYAVLNGYSSAIRFLINQDWFLNHSPYDEKFHRSNCPLKIAAYFDHSQTLDELISLGFNDFEPAFEIAIQRRKWNCAQKLYNFIRNKSILINTARYVAFNGLSEGFKMFMNLPAVVLDQLFLVASSSKEGSACIELLVLNSVNIFARDRQGRNALFYACLSGTQSTIKFLLQFGVKFIRDHQGRNLFHYLAYRGDSQRLSLILDVCKSLRLYSKVCQLLLSKDCEGLSPINVACYNRHQKFLEFYIENINCEYADKLMFISGIVSNFSFLDYIVKKMGITFLKTKGNSNRTLLHYCCMSRSKDLSVLKFLIQIDFDVNSMDDKGYTPLLCAAYVGNAEYVQFFLNETSADPLKTDLEGNTIMHLACLAGSSKTAMVIWNYAKKQNLQEEWLTSKNGFDQTVLHLAAKQSLPTVIQELLRAGASVNDEDWRGYSPSLYCTKDVLAAYCLVIIESYMETGISSWNRTISSGTVKSTINHNENNIESAEEQQNLPQINGRFSLPTTLERCELNHLVDEHLVKRLRQMSNFFNETSKSSLVNRDSLKRNSMPNSFDINSYSNEKVSNPESIDSDFELY</sequence>
<evidence type="ECO:0000313" key="10">
    <source>
        <dbReference type="EMBL" id="KAF7495574.1"/>
    </source>
</evidence>
<dbReference type="Pfam" id="PF00023">
    <property type="entry name" value="Ank"/>
    <property type="match status" value="2"/>
</dbReference>